<dbReference type="NCBIfam" id="NF038319">
    <property type="entry name" value="DISARM_DrmC_I"/>
    <property type="match status" value="1"/>
</dbReference>
<gene>
    <name evidence="3" type="ORF">D8771_33375</name>
</gene>
<dbReference type="EMBL" id="RCIY01000114">
    <property type="protein sequence ID" value="TGG75865.1"/>
    <property type="molecule type" value="Genomic_DNA"/>
</dbReference>
<accession>A0A8H1QK69</accession>
<dbReference type="Gene3D" id="3.30.870.10">
    <property type="entry name" value="Endonuclease Chain A"/>
    <property type="match status" value="1"/>
</dbReference>
<evidence type="ECO:0000313" key="4">
    <source>
        <dbReference type="Proteomes" id="UP000298111"/>
    </source>
</evidence>
<dbReference type="InterPro" id="IPR025202">
    <property type="entry name" value="PLD-like_dom"/>
</dbReference>
<evidence type="ECO:0000256" key="1">
    <source>
        <dbReference type="SAM" id="MobiDB-lite"/>
    </source>
</evidence>
<protein>
    <recommendedName>
        <fullName evidence="2">PLD phosphodiesterase domain-containing protein</fullName>
    </recommendedName>
</protein>
<feature type="region of interest" description="Disordered" evidence="1">
    <location>
        <begin position="1"/>
        <end position="31"/>
    </location>
</feature>
<comment type="caution">
    <text evidence="3">The sequence shown here is derived from an EMBL/GenBank/DDBJ whole genome shotgun (WGS) entry which is preliminary data.</text>
</comment>
<dbReference type="SMART" id="SM00155">
    <property type="entry name" value="PLDc"/>
    <property type="match status" value="1"/>
</dbReference>
<dbReference type="GO" id="GO:0030572">
    <property type="term" value="F:phosphatidyltransferase activity"/>
    <property type="evidence" value="ECO:0007669"/>
    <property type="project" value="UniProtKB-ARBA"/>
</dbReference>
<reference evidence="3 4" key="1">
    <citation type="submission" date="2018-10" db="EMBL/GenBank/DDBJ databases">
        <title>Isolation of pseudouridimycin from Streptomyces albus DSM 40763.</title>
        <authorList>
            <person name="Rosenqvist P."/>
            <person name="Metsae-Ketelae M."/>
            <person name="Virta P."/>
        </authorList>
    </citation>
    <scope>NUCLEOTIDE SEQUENCE [LARGE SCALE GENOMIC DNA]</scope>
    <source>
        <strain evidence="3 4">DSM 40763</strain>
    </source>
</reference>
<name>A0A8H1QK69_9ACTN</name>
<dbReference type="SUPFAM" id="SSF56024">
    <property type="entry name" value="Phospholipase D/nuclease"/>
    <property type="match status" value="1"/>
</dbReference>
<dbReference type="GO" id="GO:0032049">
    <property type="term" value="P:cardiolipin biosynthetic process"/>
    <property type="evidence" value="ECO:0007669"/>
    <property type="project" value="UniProtKB-ARBA"/>
</dbReference>
<dbReference type="PANTHER" id="PTHR21248:SF22">
    <property type="entry name" value="PHOSPHOLIPASE D"/>
    <property type="match status" value="1"/>
</dbReference>
<dbReference type="InterPro" id="IPR001736">
    <property type="entry name" value="PLipase_D/transphosphatidylase"/>
</dbReference>
<sequence>MPCLPVRGGDLVRAGQPLPRPHSAGRDTRREPWRVPAVTTSLAELLGGLAQRLPAERLTEWQEVLRSSEGPDDPRLDHFGSRLAAAGLAQLLADLRREWRGSLPQLPGPALALALEAASPAARSRPDPPVELVVTGPTSPSVPVRLTRGVLTEVIRSADRSLLVASYAVYGVTEVKKELRRAVHRGVHIDLLLERSTDAAEALAEVTGSVPGQTHIWHRHDTRSQGVQHAKLVLADRHTALLGSANLTDRALSDNLEIGVILRDPKLVGRLADHFQWLTRPPHGPFRHA</sequence>
<dbReference type="PANTHER" id="PTHR21248">
    <property type="entry name" value="CARDIOLIPIN SYNTHASE"/>
    <property type="match status" value="1"/>
</dbReference>
<dbReference type="Proteomes" id="UP000298111">
    <property type="component" value="Unassembled WGS sequence"/>
</dbReference>
<evidence type="ECO:0000313" key="3">
    <source>
        <dbReference type="EMBL" id="TGG75865.1"/>
    </source>
</evidence>
<proteinExistence type="predicted"/>
<dbReference type="AlphaFoldDB" id="A0A8H1QK69"/>
<dbReference type="PROSITE" id="PS50035">
    <property type="entry name" value="PLD"/>
    <property type="match status" value="1"/>
</dbReference>
<dbReference type="Pfam" id="PF13091">
    <property type="entry name" value="PLDc_2"/>
    <property type="match status" value="1"/>
</dbReference>
<feature type="domain" description="PLD phosphodiesterase" evidence="2">
    <location>
        <begin position="224"/>
        <end position="251"/>
    </location>
</feature>
<evidence type="ECO:0000259" key="2">
    <source>
        <dbReference type="PROSITE" id="PS50035"/>
    </source>
</evidence>
<dbReference type="InterPro" id="IPR047955">
    <property type="entry name" value="DrmC-like"/>
</dbReference>
<organism evidence="3 4">
    <name type="scientific">Streptomyces albus</name>
    <dbReference type="NCBI Taxonomy" id="1888"/>
    <lineage>
        <taxon>Bacteria</taxon>
        <taxon>Bacillati</taxon>
        <taxon>Actinomycetota</taxon>
        <taxon>Actinomycetes</taxon>
        <taxon>Kitasatosporales</taxon>
        <taxon>Streptomycetaceae</taxon>
        <taxon>Streptomyces</taxon>
    </lineage>
</organism>